<keyword evidence="6" id="KW-1185">Reference proteome</keyword>
<evidence type="ECO:0000256" key="2">
    <source>
        <dbReference type="SAM" id="Phobius"/>
    </source>
</evidence>
<feature type="compositionally biased region" description="Low complexity" evidence="1">
    <location>
        <begin position="392"/>
        <end position="408"/>
    </location>
</feature>
<keyword evidence="2" id="KW-1133">Transmembrane helix</keyword>
<dbReference type="Proteomes" id="UP000249757">
    <property type="component" value="Unassembled WGS sequence"/>
</dbReference>
<protein>
    <submittedName>
        <fullName evidence="5">PAT1 domain containing protein</fullName>
    </submittedName>
</protein>
<proteinExistence type="predicted"/>
<comment type="caution">
    <text evidence="5">The sequence shown here is derived from an EMBL/GenBank/DDBJ whole genome shotgun (WGS) entry which is preliminary data.</text>
</comment>
<dbReference type="OrthoDB" id="5416037at2759"/>
<dbReference type="Pfam" id="PF20237">
    <property type="entry name" value="DUF6594"/>
    <property type="match status" value="1"/>
</dbReference>
<accession>A0A922NP52</accession>
<feature type="domain" description="DUF6594" evidence="3">
    <location>
        <begin position="733"/>
        <end position="888"/>
    </location>
</feature>
<feature type="compositionally biased region" description="Polar residues" evidence="1">
    <location>
        <begin position="489"/>
        <end position="503"/>
    </location>
</feature>
<evidence type="ECO:0000313" key="5">
    <source>
        <dbReference type="EMBL" id="KAI1517561.1"/>
    </source>
</evidence>
<evidence type="ECO:0000259" key="4">
    <source>
        <dbReference type="Pfam" id="PF24840"/>
    </source>
</evidence>
<keyword evidence="2" id="KW-0812">Transmembrane</keyword>
<feature type="compositionally biased region" description="Acidic residues" evidence="1">
    <location>
        <begin position="538"/>
        <end position="555"/>
    </location>
</feature>
<organism evidence="5 6">
    <name type="scientific">Pyrenophora tritici-repentis</name>
    <dbReference type="NCBI Taxonomy" id="45151"/>
    <lineage>
        <taxon>Eukaryota</taxon>
        <taxon>Fungi</taxon>
        <taxon>Dikarya</taxon>
        <taxon>Ascomycota</taxon>
        <taxon>Pezizomycotina</taxon>
        <taxon>Dothideomycetes</taxon>
        <taxon>Pleosporomycetidae</taxon>
        <taxon>Pleosporales</taxon>
        <taxon>Pleosporineae</taxon>
        <taxon>Pleosporaceae</taxon>
        <taxon>Pyrenophora</taxon>
    </lineage>
</organism>
<feature type="domain" description="SigF-like NTF2-like" evidence="4">
    <location>
        <begin position="1"/>
        <end position="161"/>
    </location>
</feature>
<dbReference type="PANTHER" id="PTHR35393">
    <property type="entry name" value="CHROMOSOME 1, WHOLE GENOME SHOTGUN SEQUENCE"/>
    <property type="match status" value="1"/>
</dbReference>
<dbReference type="EMBL" id="NRDI02000003">
    <property type="protein sequence ID" value="KAI1517561.1"/>
    <property type="molecule type" value="Genomic_DNA"/>
</dbReference>
<feature type="region of interest" description="Disordered" evidence="1">
    <location>
        <begin position="452"/>
        <end position="604"/>
    </location>
</feature>
<feature type="compositionally biased region" description="Basic and acidic residues" evidence="1">
    <location>
        <begin position="274"/>
        <end position="285"/>
    </location>
</feature>
<gene>
    <name evidence="5" type="ORF">Ptr86124_002862</name>
</gene>
<feature type="compositionally biased region" description="Polar residues" evidence="1">
    <location>
        <begin position="381"/>
        <end position="391"/>
    </location>
</feature>
<dbReference type="Pfam" id="PF24840">
    <property type="entry name" value="NTF2_SigF"/>
    <property type="match status" value="1"/>
</dbReference>
<sequence length="963" mass="106968">MEDPVKEISAVIHLLTQSPPSLQRVTIDKYFTPDAAFSHPFCRTWSYAQSRWLVHATYRWYKIMSPKIDLSVDSVAFDETNLILYVTISQIFRIWAVPFYYAPVRLTTVLNLRHSPSMGKYYIEKQEDLYQTDQWIRFILPGGWLLVWLWHAWATFFCLLGTYLVYPVTWIEENWGWGEGVGMESSRYAIKDGKKGQMTSNGTAWDESDLTASCEASEPPPRPLSSDAEDVRYHYENVDEAATGQSASPSHTRRRPSRTSSGSKSSPLSGSPPRVDEYGESDRKAKAPRNTLKKLLRRDSHQADTPPTPRGEQEDFDQDESTVGYIPRLRQIKEGKTGMNPGRRRSSTVSSGRPKAIRRRQTEESSVGRSRVHRKHASLQRHATSPANSDPSVLSSATQPSSSSSSNSTVTEKSYEYGHFSQYEQPSPALAKMNSAQSEVFKYLQSEDPAESIAATDLQGMPSSSVVSSSSSSSSSSSGDTRLGDGGSSVATDSTYSAATSPASVRRSGYTDSNLSNQEFRKFKKPLYASSFVHGPGDEENEQPPDESEGEEDGGSDGKKAPGKDGHARNKVATKATSRRAPSAASRRSDTHSRRLKDQERELVNHILQAPQPQKDFQFGTGQPAHTYPPMPLYSSHAYPGASPAVTNASLHSPSGWPPTPSLPAPLAIGYAPHQSPEAAHAYPTPVQAPMAPEGVVQRMPPPFSPHSVQPPHYQQHAPASNQTRPTVMGYELLANELTASSRAKASSRKGLVPMYRKFEHLNHRVLLHLQDETCELEEELRQLDECIAQISPRDAEGYEYPASRRSDARYGSDMHFKRTELLGRIFQKLEQYNKALSSFSNMSKELDRPTTKDIKAYRDWMDENEPLDYAESQFIERDSDLVAIPRKAPIKTAPVADQDQSAAVWFPLTLVLPLMAFAIVPSLVGRLLVLVAIVGAELKLVKSTPELKSFMSTQEWNAAASM</sequence>
<feature type="region of interest" description="Disordered" evidence="1">
    <location>
        <begin position="239"/>
        <end position="421"/>
    </location>
</feature>
<feature type="compositionally biased region" description="Basic residues" evidence="1">
    <location>
        <begin position="370"/>
        <end position="379"/>
    </location>
</feature>
<feature type="compositionally biased region" description="Low complexity" evidence="1">
    <location>
        <begin position="463"/>
        <end position="478"/>
    </location>
</feature>
<feature type="compositionally biased region" description="Basic and acidic residues" evidence="1">
    <location>
        <begin position="587"/>
        <end position="604"/>
    </location>
</feature>
<evidence type="ECO:0000313" key="6">
    <source>
        <dbReference type="Proteomes" id="UP000249757"/>
    </source>
</evidence>
<keyword evidence="2" id="KW-0472">Membrane</keyword>
<reference evidence="6" key="1">
    <citation type="journal article" date="2022" name="Microb. Genom.">
        <title>A global pangenome for the wheat fungal pathogen Pyrenophora tritici-repentis and prediction of effector protein structural homology.</title>
        <authorList>
            <person name="Moolhuijzen P.M."/>
            <person name="See P.T."/>
            <person name="Shi G."/>
            <person name="Powell H.R."/>
            <person name="Cockram J."/>
            <person name="Jorgensen L.N."/>
            <person name="Benslimane H."/>
            <person name="Strelkov S.E."/>
            <person name="Turner J."/>
            <person name="Liu Z."/>
            <person name="Moffat C.S."/>
        </authorList>
    </citation>
    <scope>NUCLEOTIDE SEQUENCE [LARGE SCALE GENOMIC DNA]</scope>
</reference>
<evidence type="ECO:0000256" key="1">
    <source>
        <dbReference type="SAM" id="MobiDB-lite"/>
    </source>
</evidence>
<dbReference type="InterPro" id="IPR046529">
    <property type="entry name" value="DUF6594"/>
</dbReference>
<feature type="compositionally biased region" description="Low complexity" evidence="1">
    <location>
        <begin position="258"/>
        <end position="273"/>
    </location>
</feature>
<feature type="compositionally biased region" description="Basic and acidic residues" evidence="1">
    <location>
        <begin position="556"/>
        <end position="568"/>
    </location>
</feature>
<name>A0A922NP52_9PLEO</name>
<dbReference type="PANTHER" id="PTHR35393:SF1">
    <property type="entry name" value="SNOAL-LIKE DOMAIN-CONTAINING PROTEIN"/>
    <property type="match status" value="1"/>
</dbReference>
<dbReference type="InterPro" id="IPR057514">
    <property type="entry name" value="NTF2_SigF"/>
</dbReference>
<feature type="transmembrane region" description="Helical" evidence="2">
    <location>
        <begin position="905"/>
        <end position="935"/>
    </location>
</feature>
<evidence type="ECO:0000259" key="3">
    <source>
        <dbReference type="Pfam" id="PF20237"/>
    </source>
</evidence>
<dbReference type="AlphaFoldDB" id="A0A922NP52"/>